<dbReference type="OrthoDB" id="10266662at2759"/>
<dbReference type="Proteomes" id="UP000623129">
    <property type="component" value="Unassembled WGS sequence"/>
</dbReference>
<dbReference type="GO" id="GO:0005730">
    <property type="term" value="C:nucleolus"/>
    <property type="evidence" value="ECO:0007669"/>
    <property type="project" value="TreeGrafter"/>
</dbReference>
<feature type="region of interest" description="Disordered" evidence="4">
    <location>
        <begin position="168"/>
        <end position="198"/>
    </location>
</feature>
<comment type="subcellular location">
    <subcellularLocation>
        <location evidence="1">Nucleus</location>
    </subcellularLocation>
</comment>
<dbReference type="AlphaFoldDB" id="A0A833R4W9"/>
<evidence type="ECO:0000256" key="1">
    <source>
        <dbReference type="ARBA" id="ARBA00004123"/>
    </source>
</evidence>
<evidence type="ECO:0000313" key="5">
    <source>
        <dbReference type="EMBL" id="KAF3333707.1"/>
    </source>
</evidence>
<protein>
    <submittedName>
        <fullName evidence="5">Nucleolar complex protein 2</fullName>
    </submittedName>
</protein>
<sequence length="684" mass="78467">MAKKLGKRARKFARKGLQTVEKQKRKQRTFFKRKPAPRGRGLSADAADEAEENFNHDRTVSQLDQNDGGAYLVETDMSNLFGEDEEEFNDDFSDSDGYLSEDAECPYISECKNENNSRDDTAVGTFQEENAEIKMQISKQKKKLDKLLAKDEEFAKFLESRRYQLERYDSMVSDDEEEGGEDEEEEEEELEEQPTRQPVTRTTLDVWCWLVTENPNSPALWSILNLYHDTSLYGAFTSRNDKPARIASPEVYSRVINFVLSEADGIFRTLLGVPEDCNAERIIVKLKNSKEWLNVGPLVKSYLTSSVKLLNQISDSMLLNFVLSRLMASVVFLHAFSSLGRRLTKILLRFWSTGEEQLSTSSFLLMKEVASLLSSDYLKICMKAMYRTLIARCKFVEESNLKRIDFLKSSFLEITSLDVQQSYLFAVSSLQQLAGFVKQASKTKKKEDLMKINNWQYINCLNLWVKFTCLNYKENNLQQLFDMAVRVIFGVISLFTGPRFLPLKLKCVQMLNDLSLSSGHFIPVSSLVFECLDFIGEVTGKVDGAQEPRIKLSSLLQVPKNLLKSRQYQEECARSCIEVLSAHFSQWSYHVSLPELSTIPLILLKRSHEKATAESVSRFIKRFIDQAEQNRDFIQMKRDGVSFSPNDQTSINNFLLLEKSNARSSFSQFYASMLQNSKTRNMVP</sequence>
<evidence type="ECO:0000256" key="2">
    <source>
        <dbReference type="ARBA" id="ARBA00005907"/>
    </source>
</evidence>
<proteinExistence type="inferred from homology"/>
<accession>A0A833R4W9</accession>
<keyword evidence="3" id="KW-0539">Nucleus</keyword>
<evidence type="ECO:0000256" key="3">
    <source>
        <dbReference type="ARBA" id="ARBA00023242"/>
    </source>
</evidence>
<dbReference type="PANTHER" id="PTHR12687:SF8">
    <property type="entry name" value="PROTEIN REBELOTE"/>
    <property type="match status" value="1"/>
</dbReference>
<feature type="region of interest" description="Disordered" evidence="4">
    <location>
        <begin position="1"/>
        <end position="63"/>
    </location>
</feature>
<name>A0A833R4W9_9POAL</name>
<feature type="compositionally biased region" description="Basic residues" evidence="4">
    <location>
        <begin position="1"/>
        <end position="14"/>
    </location>
</feature>
<comment type="similarity">
    <text evidence="2">Belongs to the NOC2 family.</text>
</comment>
<keyword evidence="6" id="KW-1185">Reference proteome</keyword>
<gene>
    <name evidence="5" type="ORF">FCM35_KLT01398</name>
</gene>
<feature type="compositionally biased region" description="Basic residues" evidence="4">
    <location>
        <begin position="23"/>
        <end position="37"/>
    </location>
</feature>
<evidence type="ECO:0000313" key="6">
    <source>
        <dbReference type="Proteomes" id="UP000623129"/>
    </source>
</evidence>
<dbReference type="GO" id="GO:0042273">
    <property type="term" value="P:ribosomal large subunit biogenesis"/>
    <property type="evidence" value="ECO:0007669"/>
    <property type="project" value="TreeGrafter"/>
</dbReference>
<dbReference type="GO" id="GO:0030690">
    <property type="term" value="C:Noc1p-Noc2p complex"/>
    <property type="evidence" value="ECO:0007669"/>
    <property type="project" value="TreeGrafter"/>
</dbReference>
<dbReference type="PANTHER" id="PTHR12687">
    <property type="entry name" value="NUCLEOLAR COMPLEX 2 AND RAD4-RELATED"/>
    <property type="match status" value="1"/>
</dbReference>
<dbReference type="EMBL" id="SWLB01000010">
    <property type="protein sequence ID" value="KAF3333707.1"/>
    <property type="molecule type" value="Genomic_DNA"/>
</dbReference>
<evidence type="ECO:0000256" key="4">
    <source>
        <dbReference type="SAM" id="MobiDB-lite"/>
    </source>
</evidence>
<feature type="compositionally biased region" description="Acidic residues" evidence="4">
    <location>
        <begin position="172"/>
        <end position="192"/>
    </location>
</feature>
<dbReference type="InterPro" id="IPR005343">
    <property type="entry name" value="Noc2"/>
</dbReference>
<reference evidence="5" key="1">
    <citation type="submission" date="2020-01" db="EMBL/GenBank/DDBJ databases">
        <title>Genome sequence of Kobresia littledalei, the first chromosome-level genome in the family Cyperaceae.</title>
        <authorList>
            <person name="Qu G."/>
        </authorList>
    </citation>
    <scope>NUCLEOTIDE SEQUENCE</scope>
    <source>
        <strain evidence="5">C.B.Clarke</strain>
        <tissue evidence="5">Leaf</tissue>
    </source>
</reference>
<dbReference type="GO" id="GO:0005654">
    <property type="term" value="C:nucleoplasm"/>
    <property type="evidence" value="ECO:0007669"/>
    <property type="project" value="TreeGrafter"/>
</dbReference>
<dbReference type="GO" id="GO:0030691">
    <property type="term" value="C:Noc2p-Noc3p complex"/>
    <property type="evidence" value="ECO:0007669"/>
    <property type="project" value="TreeGrafter"/>
</dbReference>
<comment type="caution">
    <text evidence="5">The sequence shown here is derived from an EMBL/GenBank/DDBJ whole genome shotgun (WGS) entry which is preliminary data.</text>
</comment>
<dbReference type="Pfam" id="PF03715">
    <property type="entry name" value="Noc2"/>
    <property type="match status" value="1"/>
</dbReference>
<organism evidence="5 6">
    <name type="scientific">Carex littledalei</name>
    <dbReference type="NCBI Taxonomy" id="544730"/>
    <lineage>
        <taxon>Eukaryota</taxon>
        <taxon>Viridiplantae</taxon>
        <taxon>Streptophyta</taxon>
        <taxon>Embryophyta</taxon>
        <taxon>Tracheophyta</taxon>
        <taxon>Spermatophyta</taxon>
        <taxon>Magnoliopsida</taxon>
        <taxon>Liliopsida</taxon>
        <taxon>Poales</taxon>
        <taxon>Cyperaceae</taxon>
        <taxon>Cyperoideae</taxon>
        <taxon>Cariceae</taxon>
        <taxon>Carex</taxon>
        <taxon>Carex subgen. Euthyceras</taxon>
    </lineage>
</organism>